<accession>A0A382AER6</accession>
<name>A0A382AER6_9ZZZZ</name>
<organism evidence="1">
    <name type="scientific">marine metagenome</name>
    <dbReference type="NCBI Taxonomy" id="408172"/>
    <lineage>
        <taxon>unclassified sequences</taxon>
        <taxon>metagenomes</taxon>
        <taxon>ecological metagenomes</taxon>
    </lineage>
</organism>
<reference evidence="1" key="1">
    <citation type="submission" date="2018-05" db="EMBL/GenBank/DDBJ databases">
        <authorList>
            <person name="Lanie J.A."/>
            <person name="Ng W.-L."/>
            <person name="Kazmierczak K.M."/>
            <person name="Andrzejewski T.M."/>
            <person name="Davidsen T.M."/>
            <person name="Wayne K.J."/>
            <person name="Tettelin H."/>
            <person name="Glass J.I."/>
            <person name="Rusch D."/>
            <person name="Podicherti R."/>
            <person name="Tsui H.-C.T."/>
            <person name="Winkler M.E."/>
        </authorList>
    </citation>
    <scope>NUCLEOTIDE SEQUENCE</scope>
</reference>
<protein>
    <recommendedName>
        <fullName evidence="2">N-acetyltransferase domain-containing protein</fullName>
    </recommendedName>
</protein>
<dbReference type="EMBL" id="UINC01025084">
    <property type="protein sequence ID" value="SVB00006.1"/>
    <property type="molecule type" value="Genomic_DNA"/>
</dbReference>
<evidence type="ECO:0008006" key="2">
    <source>
        <dbReference type="Google" id="ProtNLM"/>
    </source>
</evidence>
<gene>
    <name evidence="1" type="ORF">METZ01_LOCUS152860</name>
</gene>
<evidence type="ECO:0000313" key="1">
    <source>
        <dbReference type="EMBL" id="SVB00006.1"/>
    </source>
</evidence>
<dbReference type="AlphaFoldDB" id="A0A382AER6"/>
<sequence>MIRHLHPTDSPRMLQFRPSAGWGETCTLVDALRGGPSRFPTAKYATIALSPRAWQSCWVETLRGRIDAVLRAGPRSGQQAWEISEFYIRNSKSDLILNLLEQIAVPAGGAGAHRIFARIPTDSNTCNFAQKAGFSTIYRESIYQSESVRSTVTKLGVTNHSLQFRPRCQSDNGPLFRMHNAITPMEIRMKTGQTSEDWVAGMERLGRKTSEWVLDLPTGEVGALIQRSTIRTRHMFNVNWAANAGAELPGLIAAALAETNDVPALTAVPSYRPALADLLVNIGFKKQASYEVMVKPLAQTVSEIRQVFAAVS</sequence>
<proteinExistence type="predicted"/>